<gene>
    <name evidence="1" type="ORF">FJQ98_12145</name>
</gene>
<protein>
    <submittedName>
        <fullName evidence="1">Uncharacterized protein</fullName>
    </submittedName>
</protein>
<dbReference type="SUPFAM" id="SSF53756">
    <property type="entry name" value="UDP-Glycosyltransferase/glycogen phosphorylase"/>
    <property type="match status" value="1"/>
</dbReference>
<dbReference type="EMBL" id="CP067341">
    <property type="protein sequence ID" value="QQP14683.1"/>
    <property type="molecule type" value="Genomic_DNA"/>
</dbReference>
<dbReference type="Proteomes" id="UP000596049">
    <property type="component" value="Chromosome"/>
</dbReference>
<dbReference type="RefSeq" id="WP_143114576.1">
    <property type="nucleotide sequence ID" value="NZ_CP067341.1"/>
</dbReference>
<evidence type="ECO:0000313" key="2">
    <source>
        <dbReference type="Proteomes" id="UP000596049"/>
    </source>
</evidence>
<reference evidence="1 2" key="1">
    <citation type="submission" date="2020-01" db="EMBL/GenBank/DDBJ databases">
        <authorList>
            <person name="Liu G."/>
            <person name="Liu B."/>
        </authorList>
    </citation>
    <scope>NUCLEOTIDE SEQUENCE [LARGE SCALE GENOMIC DNA]</scope>
    <source>
        <strain evidence="1 2">FJAT-51161</strain>
    </source>
</reference>
<sequence>MTQSDWCYKYYAKSLLESHKKNGCYIVSTDVDGASDITQNQRYGSIHPTHDWQSVGRTLQHITNQEVLLADTCEHLQAFAREELNWKHIVRKVSEYLEEKPIE</sequence>
<evidence type="ECO:0000313" key="1">
    <source>
        <dbReference type="EMBL" id="QQP14683.1"/>
    </source>
</evidence>
<accession>A0ABX7AXH6</accession>
<organism evidence="1 2">
    <name type="scientific">Lysinibacillus agricola</name>
    <dbReference type="NCBI Taxonomy" id="2590012"/>
    <lineage>
        <taxon>Bacteria</taxon>
        <taxon>Bacillati</taxon>
        <taxon>Bacillota</taxon>
        <taxon>Bacilli</taxon>
        <taxon>Bacillales</taxon>
        <taxon>Bacillaceae</taxon>
        <taxon>Lysinibacillus</taxon>
    </lineage>
</organism>
<proteinExistence type="predicted"/>
<name>A0ABX7AXH6_9BACI</name>
<keyword evidence="2" id="KW-1185">Reference proteome</keyword>